<dbReference type="KEGG" id="kal:KALB_2335"/>
<feature type="transmembrane region" description="Helical" evidence="12">
    <location>
        <begin position="119"/>
        <end position="139"/>
    </location>
</feature>
<dbReference type="InterPro" id="IPR041916">
    <property type="entry name" value="Anti_sigma_zinc_sf"/>
</dbReference>
<dbReference type="InterPro" id="IPR018764">
    <property type="entry name" value="RskA_C"/>
</dbReference>
<comment type="subcellular location">
    <subcellularLocation>
        <location evidence="2">Cell membrane</location>
    </subcellularLocation>
    <subcellularLocation>
        <location evidence="1">Membrane</location>
        <topology evidence="1">Single-pass membrane protein</topology>
    </subcellularLocation>
</comment>
<evidence type="ECO:0000256" key="3">
    <source>
        <dbReference type="ARBA" id="ARBA00022475"/>
    </source>
</evidence>
<protein>
    <recommendedName>
        <fullName evidence="10">Regulator of SigK</fullName>
    </recommendedName>
    <alternativeName>
        <fullName evidence="9">Sigma-K anti-sigma factor RskA</fullName>
    </alternativeName>
</protein>
<dbReference type="PANTHER" id="PTHR37461">
    <property type="entry name" value="ANTI-SIGMA-K FACTOR RSKA"/>
    <property type="match status" value="1"/>
</dbReference>
<evidence type="ECO:0000256" key="7">
    <source>
        <dbReference type="ARBA" id="ARBA00023136"/>
    </source>
</evidence>
<dbReference type="STRING" id="1449976.KALB_2335"/>
<gene>
    <name evidence="14" type="ORF">KALB_2335</name>
</gene>
<evidence type="ECO:0000256" key="1">
    <source>
        <dbReference type="ARBA" id="ARBA00004167"/>
    </source>
</evidence>
<evidence type="ECO:0000256" key="2">
    <source>
        <dbReference type="ARBA" id="ARBA00004236"/>
    </source>
</evidence>
<keyword evidence="7 12" id="KW-0472">Membrane</keyword>
<feature type="region of interest" description="Disordered" evidence="11">
    <location>
        <begin position="249"/>
        <end position="269"/>
    </location>
</feature>
<accession>W5W3D3</accession>
<evidence type="ECO:0000256" key="8">
    <source>
        <dbReference type="ARBA" id="ARBA00023163"/>
    </source>
</evidence>
<feature type="domain" description="Anti-sigma K factor RskA C-terminal" evidence="13">
    <location>
        <begin position="120"/>
        <end position="259"/>
    </location>
</feature>
<dbReference type="HOGENOM" id="CLU_1056826_0_0_11"/>
<keyword evidence="4 12" id="KW-0812">Transmembrane</keyword>
<dbReference type="Pfam" id="PF10099">
    <property type="entry name" value="RskA_C"/>
    <property type="match status" value="1"/>
</dbReference>
<evidence type="ECO:0000256" key="11">
    <source>
        <dbReference type="SAM" id="MobiDB-lite"/>
    </source>
</evidence>
<evidence type="ECO:0000259" key="13">
    <source>
        <dbReference type="Pfam" id="PF10099"/>
    </source>
</evidence>
<keyword evidence="5 12" id="KW-1133">Transmembrane helix</keyword>
<evidence type="ECO:0000313" key="15">
    <source>
        <dbReference type="Proteomes" id="UP000019225"/>
    </source>
</evidence>
<evidence type="ECO:0000313" key="14">
    <source>
        <dbReference type="EMBL" id="AHH95703.1"/>
    </source>
</evidence>
<dbReference type="PANTHER" id="PTHR37461:SF1">
    <property type="entry name" value="ANTI-SIGMA-K FACTOR RSKA"/>
    <property type="match status" value="1"/>
</dbReference>
<organism evidence="14 15">
    <name type="scientific">Kutzneria albida DSM 43870</name>
    <dbReference type="NCBI Taxonomy" id="1449976"/>
    <lineage>
        <taxon>Bacteria</taxon>
        <taxon>Bacillati</taxon>
        <taxon>Actinomycetota</taxon>
        <taxon>Actinomycetes</taxon>
        <taxon>Pseudonocardiales</taxon>
        <taxon>Pseudonocardiaceae</taxon>
        <taxon>Kutzneria</taxon>
    </lineage>
</organism>
<dbReference type="PATRIC" id="fig|1449976.3.peg.2336"/>
<keyword evidence="15" id="KW-1185">Reference proteome</keyword>
<evidence type="ECO:0000256" key="12">
    <source>
        <dbReference type="SAM" id="Phobius"/>
    </source>
</evidence>
<dbReference type="Proteomes" id="UP000019225">
    <property type="component" value="Chromosome"/>
</dbReference>
<proteinExistence type="predicted"/>
<dbReference type="GO" id="GO:0005886">
    <property type="term" value="C:plasma membrane"/>
    <property type="evidence" value="ECO:0007669"/>
    <property type="project" value="UniProtKB-SubCell"/>
</dbReference>
<evidence type="ECO:0000256" key="4">
    <source>
        <dbReference type="ARBA" id="ARBA00022692"/>
    </source>
</evidence>
<keyword evidence="6" id="KW-0805">Transcription regulation</keyword>
<evidence type="ECO:0000256" key="9">
    <source>
        <dbReference type="ARBA" id="ARBA00029829"/>
    </source>
</evidence>
<evidence type="ECO:0000256" key="6">
    <source>
        <dbReference type="ARBA" id="ARBA00023015"/>
    </source>
</evidence>
<dbReference type="GO" id="GO:0016989">
    <property type="term" value="F:sigma factor antagonist activity"/>
    <property type="evidence" value="ECO:0007669"/>
    <property type="project" value="TreeGrafter"/>
</dbReference>
<reference evidence="14 15" key="1">
    <citation type="journal article" date="2014" name="BMC Genomics">
        <title>Complete genome sequence of producer of the glycopeptide antibiotic Aculeximycin Kutzneria albida DSM 43870T, a representative of minor genus of Pseudonocardiaceae.</title>
        <authorList>
            <person name="Rebets Y."/>
            <person name="Tokovenko B."/>
            <person name="Lushchyk I."/>
            <person name="Ruckert C."/>
            <person name="Zaburannyi N."/>
            <person name="Bechthold A."/>
            <person name="Kalinowski J."/>
            <person name="Luzhetskyy A."/>
        </authorList>
    </citation>
    <scope>NUCLEOTIDE SEQUENCE [LARGE SCALE GENOMIC DNA]</scope>
    <source>
        <strain evidence="14">DSM 43870</strain>
    </source>
</reference>
<keyword evidence="3" id="KW-1003">Cell membrane</keyword>
<dbReference type="EMBL" id="CP007155">
    <property type="protein sequence ID" value="AHH95703.1"/>
    <property type="molecule type" value="Genomic_DNA"/>
</dbReference>
<sequence>MVSTVSENGHCPNEQLAVGWALHALEPDEENAARLHLPTCPVCQETVRSTEQLGALLGSAVPQEEPPAGLRDRVMQLAERTPQAAFEAFPFPADAVLDTQPPGVADLDSRRPRPLGRGLLAAAAVLVLVLGGVAGVLGYQLNQVSQQQQAQAQVLGVVTDPSMRRAVLSGGSGQQVAVLLSSDKGAAVVPSGLAPNAADTSYVVWGLSAPTGKPVALSRFDVASGGSGPETIDWSAAAAAHKGFAISLEPGKSLPDKPTQVLGSGQAGN</sequence>
<name>W5W3D3_9PSEU</name>
<dbReference type="GO" id="GO:0006417">
    <property type="term" value="P:regulation of translation"/>
    <property type="evidence" value="ECO:0007669"/>
    <property type="project" value="TreeGrafter"/>
</dbReference>
<dbReference type="Gene3D" id="1.10.10.1320">
    <property type="entry name" value="Anti-sigma factor, zinc-finger domain"/>
    <property type="match status" value="1"/>
</dbReference>
<dbReference type="InterPro" id="IPR051474">
    <property type="entry name" value="Anti-sigma-K/W_factor"/>
</dbReference>
<keyword evidence="8" id="KW-0804">Transcription</keyword>
<evidence type="ECO:0000256" key="5">
    <source>
        <dbReference type="ARBA" id="ARBA00022989"/>
    </source>
</evidence>
<dbReference type="eggNOG" id="COG5343">
    <property type="taxonomic scope" value="Bacteria"/>
</dbReference>
<evidence type="ECO:0000256" key="10">
    <source>
        <dbReference type="ARBA" id="ARBA00030803"/>
    </source>
</evidence>
<dbReference type="AlphaFoldDB" id="W5W3D3"/>